<keyword evidence="2" id="KW-0805">Transcription regulation</keyword>
<dbReference type="SMART" id="SM00906">
    <property type="entry name" value="Fungal_trans"/>
    <property type="match status" value="1"/>
</dbReference>
<organism evidence="8 9">
    <name type="scientific">Bionectria ochroleuca</name>
    <name type="common">Gliocladium roseum</name>
    <dbReference type="NCBI Taxonomy" id="29856"/>
    <lineage>
        <taxon>Eukaryota</taxon>
        <taxon>Fungi</taxon>
        <taxon>Dikarya</taxon>
        <taxon>Ascomycota</taxon>
        <taxon>Pezizomycotina</taxon>
        <taxon>Sordariomycetes</taxon>
        <taxon>Hypocreomycetidae</taxon>
        <taxon>Hypocreales</taxon>
        <taxon>Bionectriaceae</taxon>
        <taxon>Clonostachys</taxon>
    </lineage>
</organism>
<evidence type="ECO:0000256" key="3">
    <source>
        <dbReference type="ARBA" id="ARBA00023125"/>
    </source>
</evidence>
<dbReference type="InterPro" id="IPR007219">
    <property type="entry name" value="XnlR_reg_dom"/>
</dbReference>
<dbReference type="InterPro" id="IPR051711">
    <property type="entry name" value="Stress_Response_Reg"/>
</dbReference>
<dbReference type="PANTHER" id="PTHR47540">
    <property type="entry name" value="THIAMINE REPRESSIBLE GENES REGULATORY PROTEIN THI5"/>
    <property type="match status" value="1"/>
</dbReference>
<evidence type="ECO:0000259" key="7">
    <source>
        <dbReference type="SMART" id="SM00906"/>
    </source>
</evidence>
<keyword evidence="9" id="KW-1185">Reference proteome</keyword>
<accession>A0ABY6U3F0</accession>
<evidence type="ECO:0000256" key="6">
    <source>
        <dbReference type="SAM" id="MobiDB-lite"/>
    </source>
</evidence>
<dbReference type="PANTHER" id="PTHR47540:SF6">
    <property type="entry name" value="ZN(II)2CYS6 TRANSCRIPTION FACTOR (EUROFUNG)"/>
    <property type="match status" value="1"/>
</dbReference>
<feature type="region of interest" description="Disordered" evidence="6">
    <location>
        <begin position="54"/>
        <end position="95"/>
    </location>
</feature>
<keyword evidence="4" id="KW-0804">Transcription</keyword>
<dbReference type="CDD" id="cd12148">
    <property type="entry name" value="fungal_TF_MHR"/>
    <property type="match status" value="1"/>
</dbReference>
<proteinExistence type="predicted"/>
<feature type="domain" description="Xylanolytic transcriptional activator regulatory" evidence="7">
    <location>
        <begin position="277"/>
        <end position="351"/>
    </location>
</feature>
<evidence type="ECO:0000256" key="2">
    <source>
        <dbReference type="ARBA" id="ARBA00023015"/>
    </source>
</evidence>
<evidence type="ECO:0000313" key="9">
    <source>
        <dbReference type="Proteomes" id="UP000766486"/>
    </source>
</evidence>
<keyword evidence="3" id="KW-0238">DNA-binding</keyword>
<evidence type="ECO:0000256" key="1">
    <source>
        <dbReference type="ARBA" id="ARBA00004123"/>
    </source>
</evidence>
<gene>
    <name evidence="8" type="ORF">CLO192961_LOCUS171470</name>
</gene>
<dbReference type="EMBL" id="CABFNS010000736">
    <property type="protein sequence ID" value="VUC25509.1"/>
    <property type="molecule type" value="Genomic_DNA"/>
</dbReference>
<evidence type="ECO:0000256" key="4">
    <source>
        <dbReference type="ARBA" id="ARBA00023163"/>
    </source>
</evidence>
<comment type="subcellular location">
    <subcellularLocation>
        <location evidence="1">Nucleus</location>
    </subcellularLocation>
</comment>
<evidence type="ECO:0000256" key="5">
    <source>
        <dbReference type="ARBA" id="ARBA00023242"/>
    </source>
</evidence>
<protein>
    <recommendedName>
        <fullName evidence="7">Xylanolytic transcriptional activator regulatory domain-containing protein</fullName>
    </recommendedName>
</protein>
<dbReference type="Pfam" id="PF04082">
    <property type="entry name" value="Fungal_trans"/>
    <property type="match status" value="1"/>
</dbReference>
<reference evidence="8 9" key="1">
    <citation type="submission" date="2019-06" db="EMBL/GenBank/DDBJ databases">
        <authorList>
            <person name="Broberg M."/>
        </authorList>
    </citation>
    <scope>NUCLEOTIDE SEQUENCE [LARGE SCALE GENOMIC DNA]</scope>
</reference>
<comment type="caution">
    <text evidence="8">The sequence shown here is derived from an EMBL/GenBank/DDBJ whole genome shotgun (WGS) entry which is preliminary data.</text>
</comment>
<name>A0ABY6U3F0_BIOOC</name>
<dbReference type="Proteomes" id="UP000766486">
    <property type="component" value="Unassembled WGS sequence"/>
</dbReference>
<keyword evidence="5" id="KW-0539">Nucleus</keyword>
<sequence length="647" mass="72527">MNVSTLSGIDRSKSTRGKAICSLICYGKQSMTPESYIEGLWRDIERLNSQLKNHKAVESQAPEQPVPTEEPVLEPERGSGPSDQQPVHHDEPSANPLLGENPWFLPINSSKVPILIGEVADAAFATRFRQVLTDQPLNHIPRVSYPSDEHIAEPSKSGPPQISPTHARFLTKVALRFLDGCYHIVRESSVCELLSQFLQGPSTLDMLSTCKIYGILALGELFSSRCQTQATGTPGLVYFSHASKAYSVLQERPGIEAIETSLLLCLYSLCINRRHSSYFLASSAVRQSIVMGLHFNLPEGQLEDLTTREHFNRVWWTSYILEHTCAAISSQTVSVPDDEIFTDLPVSMESNAEQAKDFEHTDCLVARIQLAKLTRKIIKSLYGRSVQKEPFLQRVQHSLRDLKQWLDGLPPELQMKPQPSQSVQEPVQSLHLTFNQSMILATRPVLLHMLGMYKESRTSTPATSERLVSDTVQTVSEACIRCARHSYATILDSWIEGTFKTFDFFNTRHLFSAATVLAISSLLGGPESSKDQEDFHFTSQLLSQLRDSGSFPAMELCYHLEYMKESVQAYLAGQEDSNSPAGAHHTLFSMENSWQAENTLHASQRMTSGMALAEPSLEEFLLQSEHNIAQMEAYFEPSTVPGMYWYM</sequence>
<evidence type="ECO:0000313" key="8">
    <source>
        <dbReference type="EMBL" id="VUC25509.1"/>
    </source>
</evidence>